<dbReference type="Gene3D" id="2.120.10.30">
    <property type="entry name" value="TolB, C-terminal domain"/>
    <property type="match status" value="1"/>
</dbReference>
<proteinExistence type="predicted"/>
<dbReference type="RefSeq" id="WP_379837473.1">
    <property type="nucleotide sequence ID" value="NZ_JBHRYQ010000001.1"/>
</dbReference>
<evidence type="ECO:0000256" key="3">
    <source>
        <dbReference type="ARBA" id="ARBA00023004"/>
    </source>
</evidence>
<gene>
    <name evidence="6" type="ORF">ACFOOI_09720</name>
</gene>
<organism evidence="6 7">
    <name type="scientific">Lacihabitans lacunae</name>
    <dbReference type="NCBI Taxonomy" id="1028214"/>
    <lineage>
        <taxon>Bacteria</taxon>
        <taxon>Pseudomonadati</taxon>
        <taxon>Bacteroidota</taxon>
        <taxon>Cytophagia</taxon>
        <taxon>Cytophagales</taxon>
        <taxon>Leadbetterellaceae</taxon>
        <taxon>Lacihabitans</taxon>
    </lineage>
</organism>
<keyword evidence="1 4" id="KW-0349">Heme</keyword>
<sequence>MLKYTFALLSTLFFWSCQKNENDKFDRFPEGKTKKFITKEGIQLNDTDLELTLFASEPDFANPTNMDIDHKGRVWICEAYNYRNDVNNVPYKKEGDRILILEDTDGDGKSDKTKVFYQGEDINSALGIAILGNKVIVSCSPNVLIFTDTNNDDIPDSKEILFKTKGGYQSDHGLHSFVFGPDGKLYFNFGNFVEELLDKNDQPIKDIYGNVIHNDMHPYQDGMAIRCDIDGKNFEVLGSNFRNNYELAVDSYGRVWQSDNDDDGKRGNRLNYVLPHGNYGYKDEMTGADWRVSRTNIEDSVYLRHWHQNDPGVIPNLHQTYAGSPTGIIFYEGNLLPSRYKETIWLGDAGTNEVNAFVPEKSGAGFKLSTHTVLDAAQKDKWFRPSDVCVSPDGAVYVADWYDTGVGGHFIGDLDRGRVYRVAPKDYKTKKITYDYTKTADCIEALKNPSVSVRYLAFTALEKQGKKAEAALYELFKNKAEPTFQARALWLLAKIDSKYVIEASKNSNEDLRATAARIFSQKPNENKNALLALAADPSPQVKLAVATGIFNSNQVDTWTTLANTYKSGDRWYLEALGIGANGQWDKYLPNYLAQKGTNWLNNQEAKDIVWRSRALQTSTLLAQIIKNTNFQDAQKYYRAFDFQKAEEKNIALLDLLTFVKTQEEKVLIFKLFDQNLISQNRRFKELLPKILNQITNDKDFIEIVAKYGIAEQKPRLTKIMMNSKDKPVIELAANTLTQLFGISPIKDVLNKKPFVTSEVVNFIERIGLVDNETITRQLILIFSNSKYPFKVREAAMLAMEGYHSDVKLWNLIKLNKVSVDLMPAAKIVLAKTFHADLKVEFEQKYRKPKQNIKPLKEGFLAKRGDIEKGKELFSMYCTACHMVGKQGMDFGPALTQIGKKLTKESIYSAIVNPSQGISFGYEGYTINLADGSLMQAIITSQTSEGYMIKQPGQSEVIFYEKAKVKSVEKMTESMMPAFPLQETEFTDLIEYLISLK</sequence>
<dbReference type="PANTHER" id="PTHR33546:SF1">
    <property type="entry name" value="LARGE, MULTIFUNCTIONAL SECRETED PROTEIN"/>
    <property type="match status" value="1"/>
</dbReference>
<keyword evidence="3 4" id="KW-0408">Iron</keyword>
<dbReference type="InterPro" id="IPR011041">
    <property type="entry name" value="Quinoprot_gluc/sorb_DH_b-prop"/>
</dbReference>
<evidence type="ECO:0000313" key="7">
    <source>
        <dbReference type="Proteomes" id="UP001595616"/>
    </source>
</evidence>
<dbReference type="PANTHER" id="PTHR33546">
    <property type="entry name" value="LARGE, MULTIFUNCTIONAL SECRETED PROTEIN-RELATED"/>
    <property type="match status" value="1"/>
</dbReference>
<dbReference type="InterPro" id="IPR013428">
    <property type="entry name" value="Membrane-bound_put_N"/>
</dbReference>
<dbReference type="SUPFAM" id="SSF48431">
    <property type="entry name" value="Lipovitellin-phosvitin complex, superhelical domain"/>
    <property type="match status" value="1"/>
</dbReference>
<dbReference type="InterPro" id="IPR011989">
    <property type="entry name" value="ARM-like"/>
</dbReference>
<dbReference type="Proteomes" id="UP001595616">
    <property type="component" value="Unassembled WGS sequence"/>
</dbReference>
<dbReference type="InterPro" id="IPR036909">
    <property type="entry name" value="Cyt_c-like_dom_sf"/>
</dbReference>
<comment type="caution">
    <text evidence="6">The sequence shown here is derived from an EMBL/GenBank/DDBJ whole genome shotgun (WGS) entry which is preliminary data.</text>
</comment>
<dbReference type="InterPro" id="IPR011030">
    <property type="entry name" value="Lipovitellin_superhlx_dom"/>
</dbReference>
<dbReference type="InterPro" id="IPR011042">
    <property type="entry name" value="6-blade_b-propeller_TolB-like"/>
</dbReference>
<evidence type="ECO:0000259" key="5">
    <source>
        <dbReference type="PROSITE" id="PS51007"/>
    </source>
</evidence>
<evidence type="ECO:0000313" key="6">
    <source>
        <dbReference type="EMBL" id="MFC3810930.1"/>
    </source>
</evidence>
<evidence type="ECO:0000256" key="1">
    <source>
        <dbReference type="ARBA" id="ARBA00022617"/>
    </source>
</evidence>
<dbReference type="InterPro" id="IPR013427">
    <property type="entry name" value="Haem-bd_dom_put"/>
</dbReference>
<name>A0ABV7YV76_9BACT</name>
<dbReference type="Gene3D" id="1.10.760.10">
    <property type="entry name" value="Cytochrome c-like domain"/>
    <property type="match status" value="1"/>
</dbReference>
<dbReference type="SUPFAM" id="SSF48371">
    <property type="entry name" value="ARM repeat"/>
    <property type="match status" value="1"/>
</dbReference>
<dbReference type="PROSITE" id="PS51007">
    <property type="entry name" value="CYTC"/>
    <property type="match status" value="1"/>
</dbReference>
<dbReference type="Pfam" id="PF23500">
    <property type="entry name" value="DUF7133"/>
    <property type="match status" value="1"/>
</dbReference>
<dbReference type="Gene3D" id="1.25.10.10">
    <property type="entry name" value="Leucine-rich Repeat Variant"/>
    <property type="match status" value="1"/>
</dbReference>
<dbReference type="InterPro" id="IPR009056">
    <property type="entry name" value="Cyt_c-like_dom"/>
</dbReference>
<evidence type="ECO:0000256" key="4">
    <source>
        <dbReference type="PROSITE-ProRule" id="PRU00433"/>
    </source>
</evidence>
<dbReference type="NCBIfam" id="TIGR02603">
    <property type="entry name" value="CxxCH_TIGR02603"/>
    <property type="match status" value="1"/>
</dbReference>
<dbReference type="SUPFAM" id="SSF46626">
    <property type="entry name" value="Cytochrome c"/>
    <property type="match status" value="1"/>
</dbReference>
<evidence type="ECO:0000256" key="2">
    <source>
        <dbReference type="ARBA" id="ARBA00022723"/>
    </source>
</evidence>
<protein>
    <submittedName>
        <fullName evidence="6">PVC-type heme-binding CxxCH protein</fullName>
    </submittedName>
</protein>
<dbReference type="EMBL" id="JBHRYQ010000001">
    <property type="protein sequence ID" value="MFC3810930.1"/>
    <property type="molecule type" value="Genomic_DNA"/>
</dbReference>
<dbReference type="SUPFAM" id="SSF50952">
    <property type="entry name" value="Soluble quinoprotein glucose dehydrogenase"/>
    <property type="match status" value="1"/>
</dbReference>
<dbReference type="NCBIfam" id="TIGR02604">
    <property type="entry name" value="Piru_Ver_Nterm"/>
    <property type="match status" value="1"/>
</dbReference>
<dbReference type="Pfam" id="PF00034">
    <property type="entry name" value="Cytochrom_C"/>
    <property type="match status" value="1"/>
</dbReference>
<reference evidence="7" key="1">
    <citation type="journal article" date="2019" name="Int. J. Syst. Evol. Microbiol.">
        <title>The Global Catalogue of Microorganisms (GCM) 10K type strain sequencing project: providing services to taxonomists for standard genome sequencing and annotation.</title>
        <authorList>
            <consortium name="The Broad Institute Genomics Platform"/>
            <consortium name="The Broad Institute Genome Sequencing Center for Infectious Disease"/>
            <person name="Wu L."/>
            <person name="Ma J."/>
        </authorList>
    </citation>
    <scope>NUCLEOTIDE SEQUENCE [LARGE SCALE GENOMIC DNA]</scope>
    <source>
        <strain evidence="7">CECT 7956</strain>
    </source>
</reference>
<accession>A0ABV7YV76</accession>
<dbReference type="InterPro" id="IPR055557">
    <property type="entry name" value="DUF7133"/>
</dbReference>
<keyword evidence="2 4" id="KW-0479">Metal-binding</keyword>
<feature type="domain" description="Cytochrome c" evidence="5">
    <location>
        <begin position="864"/>
        <end position="996"/>
    </location>
</feature>
<keyword evidence="7" id="KW-1185">Reference proteome</keyword>
<dbReference type="InterPro" id="IPR016024">
    <property type="entry name" value="ARM-type_fold"/>
</dbReference>